<keyword evidence="4 6" id="KW-1133">Transmembrane helix</keyword>
<feature type="transmembrane region" description="Helical" evidence="6">
    <location>
        <begin position="12"/>
        <end position="28"/>
    </location>
</feature>
<feature type="transmembrane region" description="Helical" evidence="6">
    <location>
        <begin position="203"/>
        <end position="222"/>
    </location>
</feature>
<keyword evidence="3 6" id="KW-0812">Transmembrane</keyword>
<dbReference type="InterPro" id="IPR052714">
    <property type="entry name" value="MFS_Exporter"/>
</dbReference>
<evidence type="ECO:0000256" key="2">
    <source>
        <dbReference type="ARBA" id="ARBA00022448"/>
    </source>
</evidence>
<dbReference type="SUPFAM" id="SSF103473">
    <property type="entry name" value="MFS general substrate transporter"/>
    <property type="match status" value="1"/>
</dbReference>
<accession>A0ABS2N5M2</accession>
<feature type="transmembrane region" description="Helical" evidence="6">
    <location>
        <begin position="161"/>
        <end position="182"/>
    </location>
</feature>
<dbReference type="PANTHER" id="PTHR23531:SF1">
    <property type="entry name" value="QUINOLENE RESISTANCE PROTEIN NORA"/>
    <property type="match status" value="1"/>
</dbReference>
<evidence type="ECO:0000313" key="9">
    <source>
        <dbReference type="Proteomes" id="UP001296943"/>
    </source>
</evidence>
<dbReference type="RefSeq" id="WP_204502065.1">
    <property type="nucleotide sequence ID" value="NZ_JAFBDR010000032.1"/>
</dbReference>
<protein>
    <submittedName>
        <fullName evidence="8">MFS family arabinose efflux permease</fullName>
    </submittedName>
</protein>
<evidence type="ECO:0000256" key="6">
    <source>
        <dbReference type="SAM" id="Phobius"/>
    </source>
</evidence>
<dbReference type="InterPro" id="IPR020846">
    <property type="entry name" value="MFS_dom"/>
</dbReference>
<gene>
    <name evidence="8" type="ORF">JOC48_003982</name>
</gene>
<feature type="transmembrane region" description="Helical" evidence="6">
    <location>
        <begin position="134"/>
        <end position="155"/>
    </location>
</feature>
<evidence type="ECO:0000256" key="5">
    <source>
        <dbReference type="ARBA" id="ARBA00023136"/>
    </source>
</evidence>
<evidence type="ECO:0000256" key="1">
    <source>
        <dbReference type="ARBA" id="ARBA00004651"/>
    </source>
</evidence>
<comment type="caution">
    <text evidence="8">The sequence shown here is derived from an EMBL/GenBank/DDBJ whole genome shotgun (WGS) entry which is preliminary data.</text>
</comment>
<feature type="transmembrane region" description="Helical" evidence="6">
    <location>
        <begin position="274"/>
        <end position="305"/>
    </location>
</feature>
<dbReference type="Pfam" id="PF07690">
    <property type="entry name" value="MFS_1"/>
    <property type="match status" value="1"/>
</dbReference>
<dbReference type="PRINTS" id="PR01035">
    <property type="entry name" value="TCRTETA"/>
</dbReference>
<keyword evidence="2" id="KW-0813">Transport</keyword>
<feature type="transmembrane region" description="Helical" evidence="6">
    <location>
        <begin position="242"/>
        <end position="262"/>
    </location>
</feature>
<comment type="subcellular location">
    <subcellularLocation>
        <location evidence="1">Cell membrane</location>
        <topology evidence="1">Multi-pass membrane protein</topology>
    </subcellularLocation>
</comment>
<dbReference type="InterPro" id="IPR001958">
    <property type="entry name" value="Tet-R_TetA/multi-R_MdtG-like"/>
</dbReference>
<dbReference type="CDD" id="cd17325">
    <property type="entry name" value="MFS_MdtG_SLC18_like"/>
    <property type="match status" value="1"/>
</dbReference>
<dbReference type="InterPro" id="IPR011701">
    <property type="entry name" value="MFS"/>
</dbReference>
<keyword evidence="9" id="KW-1185">Reference proteome</keyword>
<dbReference type="InterPro" id="IPR036259">
    <property type="entry name" value="MFS_trans_sf"/>
</dbReference>
<dbReference type="PROSITE" id="PS50850">
    <property type="entry name" value="MFS"/>
    <property type="match status" value="1"/>
</dbReference>
<name>A0ABS2N5M2_9BACI</name>
<evidence type="ECO:0000256" key="3">
    <source>
        <dbReference type="ARBA" id="ARBA00022692"/>
    </source>
</evidence>
<evidence type="ECO:0000256" key="4">
    <source>
        <dbReference type="ARBA" id="ARBA00022989"/>
    </source>
</evidence>
<organism evidence="8 9">
    <name type="scientific">Aquibacillus albus</name>
    <dbReference type="NCBI Taxonomy" id="1168171"/>
    <lineage>
        <taxon>Bacteria</taxon>
        <taxon>Bacillati</taxon>
        <taxon>Bacillota</taxon>
        <taxon>Bacilli</taxon>
        <taxon>Bacillales</taxon>
        <taxon>Bacillaceae</taxon>
        <taxon>Aquibacillus</taxon>
    </lineage>
</organism>
<dbReference type="Proteomes" id="UP001296943">
    <property type="component" value="Unassembled WGS sequence"/>
</dbReference>
<sequence>MAYLQSISRYFNKYGILLIALVFITGMAGTRPLVPLLSDQLQANKAEIGVIVALFALLPFFFAIKIGQLVDRIGYKKPLIISAFFTSIALSLPLFLPGLFFIYISQIIAGISHTVFAVSAQTSVSHTGKNNEGIMIFSIGVALGSFTGPMLGGVIADIWSYPVAFGFLACFGLLASILSIFIKEKATTKSSEQHPKLLHSLRLLKIKNLRVAFLVSVLILLGKDMYTAYFPLLAQEYGLSSSTIGLIVSLNALGGIFIRFFMSKLSGKYSMKKIMLASIFASSVLFILLPFFNSVLLLGLLSFILGLGLGIGQPLSISTTVNALPEERVGEGLGLRLTANRLTQLSGPVLFGSIAQIVSIASVFWILGVIVFLGGLKVKLSR</sequence>
<feature type="domain" description="Major facilitator superfamily (MFS) profile" evidence="7">
    <location>
        <begin position="1"/>
        <end position="382"/>
    </location>
</feature>
<evidence type="ECO:0000313" key="8">
    <source>
        <dbReference type="EMBL" id="MBM7573419.1"/>
    </source>
</evidence>
<dbReference type="EMBL" id="JAFBDR010000032">
    <property type="protein sequence ID" value="MBM7573419.1"/>
    <property type="molecule type" value="Genomic_DNA"/>
</dbReference>
<feature type="transmembrane region" description="Helical" evidence="6">
    <location>
        <begin position="48"/>
        <end position="67"/>
    </location>
</feature>
<proteinExistence type="predicted"/>
<evidence type="ECO:0000259" key="7">
    <source>
        <dbReference type="PROSITE" id="PS50850"/>
    </source>
</evidence>
<keyword evidence="5 6" id="KW-0472">Membrane</keyword>
<dbReference type="Gene3D" id="1.20.1250.20">
    <property type="entry name" value="MFS general substrate transporter like domains"/>
    <property type="match status" value="2"/>
</dbReference>
<feature type="transmembrane region" description="Helical" evidence="6">
    <location>
        <begin position="354"/>
        <end position="376"/>
    </location>
</feature>
<dbReference type="PANTHER" id="PTHR23531">
    <property type="entry name" value="QUINOLENE RESISTANCE PROTEIN NORA"/>
    <property type="match status" value="1"/>
</dbReference>
<feature type="transmembrane region" description="Helical" evidence="6">
    <location>
        <begin position="79"/>
        <end position="96"/>
    </location>
</feature>
<reference evidence="8 9" key="1">
    <citation type="submission" date="2021-01" db="EMBL/GenBank/DDBJ databases">
        <title>Genomic Encyclopedia of Type Strains, Phase IV (KMG-IV): sequencing the most valuable type-strain genomes for metagenomic binning, comparative biology and taxonomic classification.</title>
        <authorList>
            <person name="Goeker M."/>
        </authorList>
    </citation>
    <scope>NUCLEOTIDE SEQUENCE [LARGE SCALE GENOMIC DNA]</scope>
    <source>
        <strain evidence="8 9">DSM 23711</strain>
    </source>
</reference>